<dbReference type="EMBL" id="JH600070">
    <property type="protein sequence ID" value="EIJ42636.1"/>
    <property type="molecule type" value="Genomic_DNA"/>
</dbReference>
<reference evidence="1 2" key="1">
    <citation type="submission" date="2011-11" db="EMBL/GenBank/DDBJ databases">
        <title>Improved High-Quality Draft sequence of Beggiatoa alba B18lD.</title>
        <authorList>
            <consortium name="US DOE Joint Genome Institute"/>
            <person name="Lucas S."/>
            <person name="Han J."/>
            <person name="Lapidus A."/>
            <person name="Cheng J.-F."/>
            <person name="Goodwin L."/>
            <person name="Pitluck S."/>
            <person name="Peters L."/>
            <person name="Mikhailova N."/>
            <person name="Held B."/>
            <person name="Detter J.C."/>
            <person name="Han C."/>
            <person name="Tapia R."/>
            <person name="Land M."/>
            <person name="Hauser L."/>
            <person name="Kyrpides N."/>
            <person name="Ivanova N."/>
            <person name="Pagani I."/>
            <person name="Samuel K."/>
            <person name="Teske A."/>
            <person name="Mueller J."/>
            <person name="Woyke T."/>
        </authorList>
    </citation>
    <scope>NUCLEOTIDE SEQUENCE [LARGE SCALE GENOMIC DNA]</scope>
    <source>
        <strain evidence="1 2">B18LD</strain>
    </source>
</reference>
<dbReference type="AlphaFoldDB" id="I3CG93"/>
<dbReference type="HOGENOM" id="CLU_136199_0_1_6"/>
<evidence type="ECO:0008006" key="3">
    <source>
        <dbReference type="Google" id="ProtNLM"/>
    </source>
</evidence>
<name>I3CG93_9GAMM</name>
<dbReference type="eggNOG" id="ENOG5032ZC9">
    <property type="taxonomic scope" value="Bacteria"/>
</dbReference>
<dbReference type="Proteomes" id="UP000005744">
    <property type="component" value="Unassembled WGS sequence"/>
</dbReference>
<accession>I3CG93</accession>
<dbReference type="OrthoDB" id="5959530at2"/>
<dbReference type="STRING" id="395493.BegalDRAFT_1760"/>
<evidence type="ECO:0000313" key="1">
    <source>
        <dbReference type="EMBL" id="EIJ42636.1"/>
    </source>
</evidence>
<proteinExistence type="predicted"/>
<dbReference type="Pfam" id="PF11743">
    <property type="entry name" value="DUF3301"/>
    <property type="match status" value="1"/>
</dbReference>
<gene>
    <name evidence="1" type="ORF">BegalDRAFT_1760</name>
</gene>
<sequence>MLDTLLLILLLMLIIWYWFDSQRSHERAVNICRQLCRQYELQLLDDTVAQSRLGLSRRTNGWLQLKRTYTFEFFTGGTERYEGLLILNGNKLEMFELSHLTERTFIS</sequence>
<dbReference type="InterPro" id="IPR021732">
    <property type="entry name" value="DUF3301"/>
</dbReference>
<keyword evidence="2" id="KW-1185">Reference proteome</keyword>
<protein>
    <recommendedName>
        <fullName evidence="3">DUF3301 domain-containing protein</fullName>
    </recommendedName>
</protein>
<evidence type="ECO:0000313" key="2">
    <source>
        <dbReference type="Proteomes" id="UP000005744"/>
    </source>
</evidence>
<dbReference type="RefSeq" id="WP_002685748.1">
    <property type="nucleotide sequence ID" value="NZ_JH600070.1"/>
</dbReference>
<organism evidence="1 2">
    <name type="scientific">Beggiatoa alba B18LD</name>
    <dbReference type="NCBI Taxonomy" id="395493"/>
    <lineage>
        <taxon>Bacteria</taxon>
        <taxon>Pseudomonadati</taxon>
        <taxon>Pseudomonadota</taxon>
        <taxon>Gammaproteobacteria</taxon>
        <taxon>Thiotrichales</taxon>
        <taxon>Thiotrichaceae</taxon>
        <taxon>Beggiatoa</taxon>
    </lineage>
</organism>